<evidence type="ECO:0000256" key="1">
    <source>
        <dbReference type="ARBA" id="ARBA00023015"/>
    </source>
</evidence>
<keyword evidence="1" id="KW-0805">Transcription regulation</keyword>
<dbReference type="PANTHER" id="PTHR44688:SF16">
    <property type="entry name" value="DNA-BINDING TRANSCRIPTIONAL ACTIVATOR DEVR_DOSR"/>
    <property type="match status" value="1"/>
</dbReference>
<reference evidence="6" key="1">
    <citation type="journal article" date="2019" name="Int. J. Syst. Evol. Microbiol.">
        <title>The Global Catalogue of Microorganisms (GCM) 10K type strain sequencing project: providing services to taxonomists for standard genome sequencing and annotation.</title>
        <authorList>
            <consortium name="The Broad Institute Genomics Platform"/>
            <consortium name="The Broad Institute Genome Sequencing Center for Infectious Disease"/>
            <person name="Wu L."/>
            <person name="Ma J."/>
        </authorList>
    </citation>
    <scope>NUCLEOTIDE SEQUENCE [LARGE SCALE GENOMIC DNA]</scope>
    <source>
        <strain evidence="6">CGMCC 4.7397</strain>
    </source>
</reference>
<dbReference type="SMART" id="SM00421">
    <property type="entry name" value="HTH_LUXR"/>
    <property type="match status" value="1"/>
</dbReference>
<gene>
    <name evidence="5" type="ORF">ACFQH9_30595</name>
</gene>
<dbReference type="RefSeq" id="WP_379571669.1">
    <property type="nucleotide sequence ID" value="NZ_JBHSQK010000112.1"/>
</dbReference>
<evidence type="ECO:0000256" key="3">
    <source>
        <dbReference type="ARBA" id="ARBA00023163"/>
    </source>
</evidence>
<sequence>MNGIERQTDAYAAALRGFGPEGPEVVRSVELTPRELAVLGLLAEGMAARAIARRLGITPRTVQKHLERCYTKLGVSDRISAVLRAQRFGLVLRNPSGP</sequence>
<name>A0ABW1IFU9_9PSEU</name>
<evidence type="ECO:0000313" key="5">
    <source>
        <dbReference type="EMBL" id="MFC5952617.1"/>
    </source>
</evidence>
<keyword evidence="6" id="KW-1185">Reference proteome</keyword>
<dbReference type="Pfam" id="PF00196">
    <property type="entry name" value="GerE"/>
    <property type="match status" value="1"/>
</dbReference>
<dbReference type="SUPFAM" id="SSF46894">
    <property type="entry name" value="C-terminal effector domain of the bipartite response regulators"/>
    <property type="match status" value="1"/>
</dbReference>
<keyword evidence="2" id="KW-0238">DNA-binding</keyword>
<proteinExistence type="predicted"/>
<protein>
    <submittedName>
        <fullName evidence="5">Response regulator transcription factor</fullName>
    </submittedName>
</protein>
<comment type="caution">
    <text evidence="5">The sequence shown here is derived from an EMBL/GenBank/DDBJ whole genome shotgun (WGS) entry which is preliminary data.</text>
</comment>
<organism evidence="5 6">
    <name type="scientific">Pseudonocardia lutea</name>
    <dbReference type="NCBI Taxonomy" id="2172015"/>
    <lineage>
        <taxon>Bacteria</taxon>
        <taxon>Bacillati</taxon>
        <taxon>Actinomycetota</taxon>
        <taxon>Actinomycetes</taxon>
        <taxon>Pseudonocardiales</taxon>
        <taxon>Pseudonocardiaceae</taxon>
        <taxon>Pseudonocardia</taxon>
    </lineage>
</organism>
<evidence type="ECO:0000313" key="6">
    <source>
        <dbReference type="Proteomes" id="UP001596119"/>
    </source>
</evidence>
<dbReference type="InterPro" id="IPR036388">
    <property type="entry name" value="WH-like_DNA-bd_sf"/>
</dbReference>
<dbReference type="PANTHER" id="PTHR44688">
    <property type="entry name" value="DNA-BINDING TRANSCRIPTIONAL ACTIVATOR DEVR_DOSR"/>
    <property type="match status" value="1"/>
</dbReference>
<keyword evidence="3" id="KW-0804">Transcription</keyword>
<dbReference type="EMBL" id="JBHSQK010000112">
    <property type="protein sequence ID" value="MFC5952617.1"/>
    <property type="molecule type" value="Genomic_DNA"/>
</dbReference>
<dbReference type="CDD" id="cd06170">
    <property type="entry name" value="LuxR_C_like"/>
    <property type="match status" value="1"/>
</dbReference>
<dbReference type="InterPro" id="IPR000792">
    <property type="entry name" value="Tscrpt_reg_LuxR_C"/>
</dbReference>
<dbReference type="Proteomes" id="UP001596119">
    <property type="component" value="Unassembled WGS sequence"/>
</dbReference>
<dbReference type="InterPro" id="IPR016032">
    <property type="entry name" value="Sig_transdc_resp-reg_C-effctor"/>
</dbReference>
<dbReference type="Gene3D" id="1.10.10.10">
    <property type="entry name" value="Winged helix-like DNA-binding domain superfamily/Winged helix DNA-binding domain"/>
    <property type="match status" value="1"/>
</dbReference>
<evidence type="ECO:0000256" key="2">
    <source>
        <dbReference type="ARBA" id="ARBA00023125"/>
    </source>
</evidence>
<evidence type="ECO:0000259" key="4">
    <source>
        <dbReference type="PROSITE" id="PS50043"/>
    </source>
</evidence>
<dbReference type="PROSITE" id="PS50043">
    <property type="entry name" value="HTH_LUXR_2"/>
    <property type="match status" value="1"/>
</dbReference>
<dbReference type="PRINTS" id="PR00038">
    <property type="entry name" value="HTHLUXR"/>
</dbReference>
<feature type="domain" description="HTH luxR-type" evidence="4">
    <location>
        <begin position="24"/>
        <end position="89"/>
    </location>
</feature>
<accession>A0ABW1IFU9</accession>